<accession>A0A2G9RNK5</accession>
<dbReference type="AlphaFoldDB" id="A0A2G9RNK5"/>
<protein>
    <recommendedName>
        <fullName evidence="3">Cullin protein neddylation domain-containing protein</fullName>
    </recommendedName>
</protein>
<dbReference type="SUPFAM" id="SSF46785">
    <property type="entry name" value="Winged helix' DNA-binding domain"/>
    <property type="match status" value="1"/>
</dbReference>
<reference evidence="2" key="1">
    <citation type="journal article" date="2017" name="Nat. Commun.">
        <title>The North American bullfrog draft genome provides insight into hormonal regulation of long noncoding RNA.</title>
        <authorList>
            <person name="Hammond S.A."/>
            <person name="Warren R.L."/>
            <person name="Vandervalk B.P."/>
            <person name="Kucuk E."/>
            <person name="Khan H."/>
            <person name="Gibb E.A."/>
            <person name="Pandoh P."/>
            <person name="Kirk H."/>
            <person name="Zhao Y."/>
            <person name="Jones M."/>
            <person name="Mungall A.J."/>
            <person name="Coope R."/>
            <person name="Pleasance S."/>
            <person name="Moore R.A."/>
            <person name="Holt R.A."/>
            <person name="Round J.M."/>
            <person name="Ohora S."/>
            <person name="Walle B.V."/>
            <person name="Veldhoen N."/>
            <person name="Helbing C.C."/>
            <person name="Birol I."/>
        </authorList>
    </citation>
    <scope>NUCLEOTIDE SEQUENCE [LARGE SCALE GENOMIC DNA]</scope>
</reference>
<gene>
    <name evidence="1" type="ORF">AB205_0191830</name>
</gene>
<evidence type="ECO:0000313" key="2">
    <source>
        <dbReference type="Proteomes" id="UP000228934"/>
    </source>
</evidence>
<dbReference type="InterPro" id="IPR016157">
    <property type="entry name" value="Cullin_CS"/>
</dbReference>
<proteinExistence type="predicted"/>
<keyword evidence="2" id="KW-1185">Reference proteome</keyword>
<evidence type="ECO:0008006" key="3">
    <source>
        <dbReference type="Google" id="ProtNLM"/>
    </source>
</evidence>
<dbReference type="PROSITE" id="PS01256">
    <property type="entry name" value="CULLIN_1"/>
    <property type="match status" value="1"/>
</dbReference>
<dbReference type="GO" id="GO:0031461">
    <property type="term" value="C:cullin-RING ubiquitin ligase complex"/>
    <property type="evidence" value="ECO:0007669"/>
    <property type="project" value="InterPro"/>
</dbReference>
<dbReference type="EMBL" id="KV934252">
    <property type="protein sequence ID" value="PIO29444.1"/>
    <property type="molecule type" value="Genomic_DNA"/>
</dbReference>
<dbReference type="Proteomes" id="UP000228934">
    <property type="component" value="Unassembled WGS sequence"/>
</dbReference>
<dbReference type="OrthoDB" id="206339at2759"/>
<name>A0A2G9RNK5_AQUCT</name>
<dbReference type="InterPro" id="IPR036390">
    <property type="entry name" value="WH_DNA-bd_sf"/>
</dbReference>
<evidence type="ECO:0000313" key="1">
    <source>
        <dbReference type="EMBL" id="PIO29444.1"/>
    </source>
</evidence>
<dbReference type="GO" id="GO:0006511">
    <property type="term" value="P:ubiquitin-dependent protein catabolic process"/>
    <property type="evidence" value="ECO:0007669"/>
    <property type="project" value="InterPro"/>
</dbReference>
<dbReference type="GO" id="GO:0031625">
    <property type="term" value="F:ubiquitin protein ligase binding"/>
    <property type="evidence" value="ECO:0007669"/>
    <property type="project" value="InterPro"/>
</dbReference>
<feature type="non-terminal residue" evidence="1">
    <location>
        <position position="1"/>
    </location>
</feature>
<dbReference type="Gene3D" id="1.10.10.10">
    <property type="entry name" value="Winged helix-like DNA-binding domain superfamily/Winged helix DNA-binding domain"/>
    <property type="match status" value="1"/>
</dbReference>
<sequence length="71" mass="8378">ARTVDPPIRRGPQSLTVFSNGAHRERGRLGLYNRTLRLDKPGDLKKRIESLIDRDYMERDKQDSKHYHYLA</sequence>
<dbReference type="InterPro" id="IPR036388">
    <property type="entry name" value="WH-like_DNA-bd_sf"/>
</dbReference>
<organism evidence="1 2">
    <name type="scientific">Aquarana catesbeiana</name>
    <name type="common">American bullfrog</name>
    <name type="synonym">Rana catesbeiana</name>
    <dbReference type="NCBI Taxonomy" id="8400"/>
    <lineage>
        <taxon>Eukaryota</taxon>
        <taxon>Metazoa</taxon>
        <taxon>Chordata</taxon>
        <taxon>Craniata</taxon>
        <taxon>Vertebrata</taxon>
        <taxon>Euteleostomi</taxon>
        <taxon>Amphibia</taxon>
        <taxon>Batrachia</taxon>
        <taxon>Anura</taxon>
        <taxon>Neobatrachia</taxon>
        <taxon>Ranoidea</taxon>
        <taxon>Ranidae</taxon>
        <taxon>Aquarana</taxon>
    </lineage>
</organism>